<organism evidence="2 3">
    <name type="scientific">Niallia oryzisoli</name>
    <dbReference type="NCBI Taxonomy" id="1737571"/>
    <lineage>
        <taxon>Bacteria</taxon>
        <taxon>Bacillati</taxon>
        <taxon>Bacillota</taxon>
        <taxon>Bacilli</taxon>
        <taxon>Bacillales</taxon>
        <taxon>Bacillaceae</taxon>
        <taxon>Niallia</taxon>
    </lineage>
</organism>
<gene>
    <name evidence="2" type="ORF">R4Z09_24235</name>
</gene>
<evidence type="ECO:0000313" key="3">
    <source>
        <dbReference type="Proteomes" id="UP001357223"/>
    </source>
</evidence>
<keyword evidence="1" id="KW-1133">Transmembrane helix</keyword>
<dbReference type="RefSeq" id="WP_338449263.1">
    <property type="nucleotide sequence ID" value="NZ_CP137640.1"/>
</dbReference>
<dbReference type="EMBL" id="CP137640">
    <property type="protein sequence ID" value="WVX80333.1"/>
    <property type="molecule type" value="Genomic_DNA"/>
</dbReference>
<keyword evidence="1" id="KW-0472">Membrane</keyword>
<reference evidence="2 3" key="1">
    <citation type="submission" date="2023-10" db="EMBL/GenBank/DDBJ databases">
        <title>Niallia locisalis sp.nov. isolated from a salt pond sample.</title>
        <authorList>
            <person name="Li X.-J."/>
            <person name="Dong L."/>
        </authorList>
    </citation>
    <scope>NUCLEOTIDE SEQUENCE [LARGE SCALE GENOMIC DNA]</scope>
    <source>
        <strain evidence="2 3">DSM 29761</strain>
    </source>
</reference>
<keyword evidence="1" id="KW-0812">Transmembrane</keyword>
<evidence type="ECO:0000313" key="2">
    <source>
        <dbReference type="EMBL" id="WVX80333.1"/>
    </source>
</evidence>
<evidence type="ECO:0000256" key="1">
    <source>
        <dbReference type="SAM" id="Phobius"/>
    </source>
</evidence>
<keyword evidence="3" id="KW-1185">Reference proteome</keyword>
<name>A0ABZ2CBB2_9BACI</name>
<accession>A0ABZ2CBB2</accession>
<proteinExistence type="predicted"/>
<evidence type="ECO:0008006" key="4">
    <source>
        <dbReference type="Google" id="ProtNLM"/>
    </source>
</evidence>
<feature type="transmembrane region" description="Helical" evidence="1">
    <location>
        <begin position="20"/>
        <end position="42"/>
    </location>
</feature>
<dbReference type="Proteomes" id="UP001357223">
    <property type="component" value="Chromosome"/>
</dbReference>
<sequence length="68" mass="8089">MTFSSVLGLFLYFPEDKSEYIPAFIQLVIFSLFAYFAVKFFIKLSKREEKKAKELEEHLKMQSQEKNS</sequence>
<protein>
    <recommendedName>
        <fullName evidence="4">ATP synthase protein MI25</fullName>
    </recommendedName>
</protein>